<name>A0A7W9AU12_9HYPH</name>
<accession>A0A7W9AU12</accession>
<evidence type="ECO:0000313" key="1">
    <source>
        <dbReference type="EMBL" id="MBB5700580.1"/>
    </source>
</evidence>
<comment type="caution">
    <text evidence="1">The sequence shown here is derived from an EMBL/GenBank/DDBJ whole genome shotgun (WGS) entry which is preliminary data.</text>
</comment>
<proteinExistence type="predicted"/>
<reference evidence="1 2" key="1">
    <citation type="submission" date="2020-08" db="EMBL/GenBank/DDBJ databases">
        <title>Genomic Encyclopedia of Type Strains, Phase IV (KMG-IV): sequencing the most valuable type-strain genomes for metagenomic binning, comparative biology and taxonomic classification.</title>
        <authorList>
            <person name="Goeker M."/>
        </authorList>
    </citation>
    <scope>NUCLEOTIDE SEQUENCE [LARGE SCALE GENOMIC DNA]</scope>
    <source>
        <strain evidence="1 2">DSM 26944</strain>
    </source>
</reference>
<dbReference type="Proteomes" id="UP000555546">
    <property type="component" value="Unassembled WGS sequence"/>
</dbReference>
<sequence length="42" mass="4869">MATGSERSKDNPETGLSAPARIPIWKMYKSKYEYTKNRLSVY</sequence>
<dbReference type="EMBL" id="JACIJG010000001">
    <property type="protein sequence ID" value="MBB5700580.1"/>
    <property type="molecule type" value="Genomic_DNA"/>
</dbReference>
<evidence type="ECO:0000313" key="2">
    <source>
        <dbReference type="Proteomes" id="UP000555546"/>
    </source>
</evidence>
<gene>
    <name evidence="1" type="ORF">FHS76_000418</name>
</gene>
<protein>
    <submittedName>
        <fullName evidence="1">Uncharacterized protein</fullName>
    </submittedName>
</protein>
<keyword evidence="2" id="KW-1185">Reference proteome</keyword>
<organism evidence="1 2">
    <name type="scientific">Brucella daejeonensis</name>
    <dbReference type="NCBI Taxonomy" id="659015"/>
    <lineage>
        <taxon>Bacteria</taxon>
        <taxon>Pseudomonadati</taxon>
        <taxon>Pseudomonadota</taxon>
        <taxon>Alphaproteobacteria</taxon>
        <taxon>Hyphomicrobiales</taxon>
        <taxon>Brucellaceae</taxon>
        <taxon>Brucella/Ochrobactrum group</taxon>
        <taxon>Brucella</taxon>
    </lineage>
</organism>
<dbReference type="AlphaFoldDB" id="A0A7W9AU12"/>